<protein>
    <recommendedName>
        <fullName evidence="4">Carbohydrate kinase PfkB domain-containing protein</fullName>
    </recommendedName>
</protein>
<dbReference type="GO" id="GO:0016301">
    <property type="term" value="F:kinase activity"/>
    <property type="evidence" value="ECO:0007669"/>
    <property type="project" value="UniProtKB-KW"/>
</dbReference>
<dbReference type="Proteomes" id="UP000270471">
    <property type="component" value="Unassembled WGS sequence"/>
</dbReference>
<reference evidence="5 6" key="1">
    <citation type="submission" date="2017-11" db="EMBL/GenBank/DDBJ databases">
        <title>Draft genome of actinobacteria isolated from guarana (Paullinia cupana (Mart.) Ducke.</title>
        <authorList>
            <person name="Siqueira K.A."/>
            <person name="Liotti R.G."/>
            <person name="Mendes T.A.O."/>
            <person name="Soares M.A."/>
        </authorList>
    </citation>
    <scope>NUCLEOTIDE SEQUENCE [LARGE SCALE GENOMIC DNA]</scope>
    <source>
        <strain evidence="5 6">193</strain>
    </source>
</reference>
<evidence type="ECO:0000256" key="1">
    <source>
        <dbReference type="ARBA" id="ARBA00022679"/>
    </source>
</evidence>
<dbReference type="PANTHER" id="PTHR10584">
    <property type="entry name" value="SUGAR KINASE"/>
    <property type="match status" value="1"/>
</dbReference>
<evidence type="ECO:0000313" key="5">
    <source>
        <dbReference type="EMBL" id="RMB81238.1"/>
    </source>
</evidence>
<dbReference type="SUPFAM" id="SSF53613">
    <property type="entry name" value="Ribokinase-like"/>
    <property type="match status" value="1"/>
</dbReference>
<evidence type="ECO:0000259" key="4">
    <source>
        <dbReference type="Pfam" id="PF00294"/>
    </source>
</evidence>
<accession>A0A3M0HYG6</accession>
<dbReference type="EMBL" id="PENI01000033">
    <property type="protein sequence ID" value="RMB81238.1"/>
    <property type="molecule type" value="Genomic_DNA"/>
</dbReference>
<dbReference type="InterPro" id="IPR011611">
    <property type="entry name" value="PfkB_dom"/>
</dbReference>
<dbReference type="InterPro" id="IPR029056">
    <property type="entry name" value="Ribokinase-like"/>
</dbReference>
<feature type="region of interest" description="Disordered" evidence="3">
    <location>
        <begin position="1"/>
        <end position="26"/>
    </location>
</feature>
<feature type="domain" description="Carbohydrate kinase PfkB" evidence="4">
    <location>
        <begin position="89"/>
        <end position="323"/>
    </location>
</feature>
<proteinExistence type="predicted"/>
<keyword evidence="2" id="KW-0418">Kinase</keyword>
<dbReference type="Gene3D" id="3.40.1190.20">
    <property type="match status" value="1"/>
</dbReference>
<dbReference type="Pfam" id="PF00294">
    <property type="entry name" value="PfkB"/>
    <property type="match status" value="1"/>
</dbReference>
<dbReference type="AlphaFoldDB" id="A0A3M0HYG6"/>
<comment type="caution">
    <text evidence="5">The sequence shown here is derived from an EMBL/GenBank/DDBJ whole genome shotgun (WGS) entry which is preliminary data.</text>
</comment>
<organism evidence="5 6">
    <name type="scientific">Streptomyces shenzhenensis</name>
    <dbReference type="NCBI Taxonomy" id="943815"/>
    <lineage>
        <taxon>Bacteria</taxon>
        <taxon>Bacillati</taxon>
        <taxon>Actinomycetota</taxon>
        <taxon>Actinomycetes</taxon>
        <taxon>Kitasatosporales</taxon>
        <taxon>Streptomycetaceae</taxon>
        <taxon>Streptomyces</taxon>
    </lineage>
</organism>
<name>A0A3M0HYG6_9ACTN</name>
<evidence type="ECO:0000256" key="2">
    <source>
        <dbReference type="ARBA" id="ARBA00022777"/>
    </source>
</evidence>
<sequence length="337" mass="35298">MAVVRPRRPARDDPVRRRGAGTHQQGPLRVRAGLGTAVTTRQPQWDLACFSYLAHAQVLHVPRYPGANQGTTVDWTFSSLAGDGPITAQICATRGLSTALVANQVGHDPTGRQVRHSLDAADVHHRAGSGPVPRHTPQLTVVTDELGTRTWFADLTHAYASLQQADTSPLGQARLAYIDGYTVIADAAADALHTAAAAGVPVLLNLGSDPVDAKLRQAARQAHLFAVQTSLPESQEQDAEHTALSLLAELGPHTAVVTVGALGVAAITRTSTHRISARRVDVVHTHGAGAAFSAGLAAAHLEGHDLTAALHYACEAGTAHCTTVPSTGTSIRERNAS</sequence>
<evidence type="ECO:0000256" key="3">
    <source>
        <dbReference type="SAM" id="MobiDB-lite"/>
    </source>
</evidence>
<keyword evidence="1" id="KW-0808">Transferase</keyword>
<gene>
    <name evidence="5" type="ORF">CTZ28_36295</name>
</gene>
<dbReference type="PANTHER" id="PTHR10584:SF166">
    <property type="entry name" value="RIBOKINASE"/>
    <property type="match status" value="1"/>
</dbReference>
<keyword evidence="6" id="KW-1185">Reference proteome</keyword>
<evidence type="ECO:0000313" key="6">
    <source>
        <dbReference type="Proteomes" id="UP000270471"/>
    </source>
</evidence>